<dbReference type="InterPro" id="IPR041657">
    <property type="entry name" value="HTH_17"/>
</dbReference>
<name>A0A0F9CPP3_9ZZZZ</name>
<dbReference type="EMBL" id="LAZR01035117">
    <property type="protein sequence ID" value="KKL28382.1"/>
    <property type="molecule type" value="Genomic_DNA"/>
</dbReference>
<protein>
    <recommendedName>
        <fullName evidence="1">Helix-turn-helix domain-containing protein</fullName>
    </recommendedName>
</protein>
<reference evidence="2" key="1">
    <citation type="journal article" date="2015" name="Nature">
        <title>Complex archaea that bridge the gap between prokaryotes and eukaryotes.</title>
        <authorList>
            <person name="Spang A."/>
            <person name="Saw J.H."/>
            <person name="Jorgensen S.L."/>
            <person name="Zaremba-Niedzwiedzka K."/>
            <person name="Martijn J."/>
            <person name="Lind A.E."/>
            <person name="van Eijk R."/>
            <person name="Schleper C."/>
            <person name="Guy L."/>
            <person name="Ettema T.J."/>
        </authorList>
    </citation>
    <scope>NUCLEOTIDE SEQUENCE</scope>
</reference>
<dbReference type="AlphaFoldDB" id="A0A0F9CPP3"/>
<feature type="domain" description="Helix-turn-helix" evidence="1">
    <location>
        <begin position="2"/>
        <end position="46"/>
    </location>
</feature>
<comment type="caution">
    <text evidence="2">The sequence shown here is derived from an EMBL/GenBank/DDBJ whole genome shotgun (WGS) entry which is preliminary data.</text>
</comment>
<evidence type="ECO:0000259" key="1">
    <source>
        <dbReference type="Pfam" id="PF12728"/>
    </source>
</evidence>
<gene>
    <name evidence="2" type="ORF">LCGC14_2375650</name>
</gene>
<accession>A0A0F9CPP3</accession>
<dbReference type="Pfam" id="PF12728">
    <property type="entry name" value="HTH_17"/>
    <property type="match status" value="1"/>
</dbReference>
<feature type="non-terminal residue" evidence="2">
    <location>
        <position position="1"/>
    </location>
</feature>
<sequence>AAEAARLAGVHYTTVTYAILTGRLKAEKFASVWLVNKASLRQYIQEVQTRKAKQEVKSRGL</sequence>
<evidence type="ECO:0000313" key="2">
    <source>
        <dbReference type="EMBL" id="KKL28382.1"/>
    </source>
</evidence>
<organism evidence="2">
    <name type="scientific">marine sediment metagenome</name>
    <dbReference type="NCBI Taxonomy" id="412755"/>
    <lineage>
        <taxon>unclassified sequences</taxon>
        <taxon>metagenomes</taxon>
        <taxon>ecological metagenomes</taxon>
    </lineage>
</organism>
<proteinExistence type="predicted"/>